<feature type="domain" description="Calcineurin-like phosphoesterase" evidence="1">
    <location>
        <begin position="39"/>
        <end position="248"/>
    </location>
</feature>
<dbReference type="InterPro" id="IPR004843">
    <property type="entry name" value="Calcineurin-like_PHP"/>
</dbReference>
<dbReference type="GO" id="GO:0016787">
    <property type="term" value="F:hydrolase activity"/>
    <property type="evidence" value="ECO:0007669"/>
    <property type="project" value="InterPro"/>
</dbReference>
<dbReference type="PANTHER" id="PTHR37523:SF1">
    <property type="entry name" value="CALCINEURIN-LIKE PHOSPHOESTERASE DOMAIN-CONTAINING PROTEIN"/>
    <property type="match status" value="1"/>
</dbReference>
<sequence>MHSSFAYILNKRHIINFLRNRPYCLKTKHSIRISNMELKLLIVSDTHECYDTLNTIIDRSDPDIILHAGDFCNIPLEFIEDAKYIEEAKESIQRQVDIIARKGKPIYIIPGNHDPGAFFKHLEAKYGDLGIHTAKTLGAQSECIAPGLHIAALGGSLPAYIGERLHWKGYPYTTEQECDSAITNYLEPQLAGDGQYILLTHFGPSFSPTCRFYQTCGEIIEAGSSKLEDLLIDNASKILINIHGHTHWGVGVFSFGDDMKKVLNPGAVLYNNYAEVLLKCENSLWKVQEIQLKQI</sequence>
<dbReference type="AlphaFoldDB" id="A0AAU9JMB9"/>
<dbReference type="Pfam" id="PF00149">
    <property type="entry name" value="Metallophos"/>
    <property type="match status" value="1"/>
</dbReference>
<dbReference type="Proteomes" id="UP001162131">
    <property type="component" value="Unassembled WGS sequence"/>
</dbReference>
<dbReference type="EMBL" id="CAJZBQ010000041">
    <property type="protein sequence ID" value="CAG9326750.1"/>
    <property type="molecule type" value="Genomic_DNA"/>
</dbReference>
<dbReference type="PANTHER" id="PTHR37523">
    <property type="entry name" value="METALLOPHOSPHOESTERASE"/>
    <property type="match status" value="1"/>
</dbReference>
<protein>
    <recommendedName>
        <fullName evidence="1">Calcineurin-like phosphoesterase domain-containing protein</fullName>
    </recommendedName>
</protein>
<organism evidence="2 3">
    <name type="scientific">Blepharisma stoltei</name>
    <dbReference type="NCBI Taxonomy" id="1481888"/>
    <lineage>
        <taxon>Eukaryota</taxon>
        <taxon>Sar</taxon>
        <taxon>Alveolata</taxon>
        <taxon>Ciliophora</taxon>
        <taxon>Postciliodesmatophora</taxon>
        <taxon>Heterotrichea</taxon>
        <taxon>Heterotrichida</taxon>
        <taxon>Blepharismidae</taxon>
        <taxon>Blepharisma</taxon>
    </lineage>
</organism>
<accession>A0AAU9JMB9</accession>
<comment type="caution">
    <text evidence="2">The sequence shown here is derived from an EMBL/GenBank/DDBJ whole genome shotgun (WGS) entry which is preliminary data.</text>
</comment>
<keyword evidence="3" id="KW-1185">Reference proteome</keyword>
<evidence type="ECO:0000313" key="2">
    <source>
        <dbReference type="EMBL" id="CAG9326750.1"/>
    </source>
</evidence>
<evidence type="ECO:0000313" key="3">
    <source>
        <dbReference type="Proteomes" id="UP001162131"/>
    </source>
</evidence>
<evidence type="ECO:0000259" key="1">
    <source>
        <dbReference type="Pfam" id="PF00149"/>
    </source>
</evidence>
<dbReference type="Gene3D" id="3.60.21.10">
    <property type="match status" value="1"/>
</dbReference>
<proteinExistence type="predicted"/>
<dbReference type="InterPro" id="IPR029052">
    <property type="entry name" value="Metallo-depent_PP-like"/>
</dbReference>
<reference evidence="2" key="1">
    <citation type="submission" date="2021-09" db="EMBL/GenBank/DDBJ databases">
        <authorList>
            <consortium name="AG Swart"/>
            <person name="Singh M."/>
            <person name="Singh A."/>
            <person name="Seah K."/>
            <person name="Emmerich C."/>
        </authorList>
    </citation>
    <scope>NUCLEOTIDE SEQUENCE</scope>
    <source>
        <strain evidence="2">ATCC30299</strain>
    </source>
</reference>
<name>A0AAU9JMB9_9CILI</name>
<gene>
    <name evidence="2" type="ORF">BSTOLATCC_MIC42017</name>
</gene>
<dbReference type="SUPFAM" id="SSF56300">
    <property type="entry name" value="Metallo-dependent phosphatases"/>
    <property type="match status" value="1"/>
</dbReference>